<dbReference type="InterPro" id="IPR001387">
    <property type="entry name" value="Cro/C1-type_HTH"/>
</dbReference>
<evidence type="ECO:0000313" key="3">
    <source>
        <dbReference type="EMBL" id="HIU68752.1"/>
    </source>
</evidence>
<dbReference type="AlphaFoldDB" id="A0A9D1MTJ8"/>
<organism evidence="3 4">
    <name type="scientific">Candidatus Scybalenecus merdavium</name>
    <dbReference type="NCBI Taxonomy" id="2840939"/>
    <lineage>
        <taxon>Bacteria</taxon>
        <taxon>Bacillati</taxon>
        <taxon>Bacillota</taxon>
        <taxon>Clostridia</taxon>
        <taxon>Eubacteriales</taxon>
        <taxon>Oscillospiraceae</taxon>
        <taxon>Oscillospiraceae incertae sedis</taxon>
        <taxon>Candidatus Scybalenecus</taxon>
    </lineage>
</organism>
<gene>
    <name evidence="3" type="ORF">IAD23_02190</name>
</gene>
<accession>A0A9D1MTJ8</accession>
<dbReference type="CDD" id="cd00093">
    <property type="entry name" value="HTH_XRE"/>
    <property type="match status" value="1"/>
</dbReference>
<sequence>MTGYIQLGKTLKTYRKANHLSQQQVADILRIGRATYARYEGETRPSYELLVKLSRLYGVTTDQLLSESTEGKPSGLKVCDAPDVEKIRRTDTQIINLTEFEQYVLMKTRMMNFDDKTKLLHFINELCSEDPKN</sequence>
<dbReference type="GO" id="GO:0003677">
    <property type="term" value="F:DNA binding"/>
    <property type="evidence" value="ECO:0007669"/>
    <property type="project" value="UniProtKB-KW"/>
</dbReference>
<proteinExistence type="predicted"/>
<name>A0A9D1MTJ8_9FIRM</name>
<dbReference type="PANTHER" id="PTHR46558:SF11">
    <property type="entry name" value="HTH-TYPE TRANSCRIPTIONAL REGULATOR XRE"/>
    <property type="match status" value="1"/>
</dbReference>
<dbReference type="PROSITE" id="PS50943">
    <property type="entry name" value="HTH_CROC1"/>
    <property type="match status" value="1"/>
</dbReference>
<evidence type="ECO:0000259" key="2">
    <source>
        <dbReference type="PROSITE" id="PS50943"/>
    </source>
</evidence>
<dbReference type="InterPro" id="IPR010982">
    <property type="entry name" value="Lambda_DNA-bd_dom_sf"/>
</dbReference>
<dbReference type="Gene3D" id="1.10.260.40">
    <property type="entry name" value="lambda repressor-like DNA-binding domains"/>
    <property type="match status" value="1"/>
</dbReference>
<keyword evidence="1" id="KW-0238">DNA-binding</keyword>
<reference evidence="3" key="1">
    <citation type="submission" date="2020-10" db="EMBL/GenBank/DDBJ databases">
        <authorList>
            <person name="Gilroy R."/>
        </authorList>
    </citation>
    <scope>NUCLEOTIDE SEQUENCE</scope>
    <source>
        <strain evidence="3">CHK176-6737</strain>
    </source>
</reference>
<reference evidence="3" key="2">
    <citation type="journal article" date="2021" name="PeerJ">
        <title>Extensive microbial diversity within the chicken gut microbiome revealed by metagenomics and culture.</title>
        <authorList>
            <person name="Gilroy R."/>
            <person name="Ravi A."/>
            <person name="Getino M."/>
            <person name="Pursley I."/>
            <person name="Horton D.L."/>
            <person name="Alikhan N.F."/>
            <person name="Baker D."/>
            <person name="Gharbi K."/>
            <person name="Hall N."/>
            <person name="Watson M."/>
            <person name="Adriaenssens E.M."/>
            <person name="Foster-Nyarko E."/>
            <person name="Jarju S."/>
            <person name="Secka A."/>
            <person name="Antonio M."/>
            <person name="Oren A."/>
            <person name="Chaudhuri R.R."/>
            <person name="La Ragione R."/>
            <person name="Hildebrand F."/>
            <person name="Pallen M.J."/>
        </authorList>
    </citation>
    <scope>NUCLEOTIDE SEQUENCE</scope>
    <source>
        <strain evidence="3">CHK176-6737</strain>
    </source>
</reference>
<dbReference type="SUPFAM" id="SSF47413">
    <property type="entry name" value="lambda repressor-like DNA-binding domains"/>
    <property type="match status" value="1"/>
</dbReference>
<dbReference type="Pfam" id="PF01381">
    <property type="entry name" value="HTH_3"/>
    <property type="match status" value="1"/>
</dbReference>
<protein>
    <submittedName>
        <fullName evidence="3">Helix-turn-helix transcriptional regulator</fullName>
    </submittedName>
</protein>
<feature type="domain" description="HTH cro/C1-type" evidence="2">
    <location>
        <begin position="11"/>
        <end position="64"/>
    </location>
</feature>
<dbReference type="Proteomes" id="UP000824125">
    <property type="component" value="Unassembled WGS sequence"/>
</dbReference>
<dbReference type="SMART" id="SM00530">
    <property type="entry name" value="HTH_XRE"/>
    <property type="match status" value="1"/>
</dbReference>
<evidence type="ECO:0000313" key="4">
    <source>
        <dbReference type="Proteomes" id="UP000824125"/>
    </source>
</evidence>
<comment type="caution">
    <text evidence="3">The sequence shown here is derived from an EMBL/GenBank/DDBJ whole genome shotgun (WGS) entry which is preliminary data.</text>
</comment>
<dbReference type="PANTHER" id="PTHR46558">
    <property type="entry name" value="TRACRIPTIONAL REGULATORY PROTEIN-RELATED-RELATED"/>
    <property type="match status" value="1"/>
</dbReference>
<evidence type="ECO:0000256" key="1">
    <source>
        <dbReference type="ARBA" id="ARBA00023125"/>
    </source>
</evidence>
<dbReference type="EMBL" id="DVNM01000012">
    <property type="protein sequence ID" value="HIU68752.1"/>
    <property type="molecule type" value="Genomic_DNA"/>
</dbReference>